<evidence type="ECO:0000256" key="2">
    <source>
        <dbReference type="ARBA" id="ARBA00022475"/>
    </source>
</evidence>
<dbReference type="InterPro" id="IPR042240">
    <property type="entry name" value="CHASE_sf"/>
</dbReference>
<evidence type="ECO:0000256" key="1">
    <source>
        <dbReference type="ARBA" id="ARBA00004651"/>
    </source>
</evidence>
<dbReference type="InterPro" id="IPR007895">
    <property type="entry name" value="MASE1"/>
</dbReference>
<dbReference type="Pfam" id="PF05231">
    <property type="entry name" value="MASE1"/>
    <property type="match status" value="1"/>
</dbReference>
<evidence type="ECO:0000256" key="3">
    <source>
        <dbReference type="ARBA" id="ARBA00022692"/>
    </source>
</evidence>
<dbReference type="Gene3D" id="3.30.450.20">
    <property type="entry name" value="PAS domain"/>
    <property type="match status" value="1"/>
</dbReference>
<dbReference type="SUPFAM" id="SSF55073">
    <property type="entry name" value="Nucleotide cyclase"/>
    <property type="match status" value="1"/>
</dbReference>
<dbReference type="PROSITE" id="PS50839">
    <property type="entry name" value="CHASE"/>
    <property type="match status" value="1"/>
</dbReference>
<dbReference type="PROSITE" id="PS50887">
    <property type="entry name" value="GGDEF"/>
    <property type="match status" value="1"/>
</dbReference>
<keyword evidence="5 7" id="KW-0472">Membrane</keyword>
<gene>
    <name evidence="12" type="ORF">GM676_22910</name>
</gene>
<feature type="domain" description="GGDEF" evidence="11">
    <location>
        <begin position="703"/>
        <end position="836"/>
    </location>
</feature>
<dbReference type="SMART" id="SM01079">
    <property type="entry name" value="CHASE"/>
    <property type="match status" value="1"/>
</dbReference>
<evidence type="ECO:0000259" key="10">
    <source>
        <dbReference type="PROSITE" id="PS50883"/>
    </source>
</evidence>
<reference evidence="12 13" key="1">
    <citation type="submission" date="2019-11" db="EMBL/GenBank/DDBJ databases">
        <title>Type strains purchased from KCTC, JCM and DSMZ.</title>
        <authorList>
            <person name="Lu H."/>
        </authorList>
    </citation>
    <scope>NUCLEOTIDE SEQUENCE [LARGE SCALE GENOMIC DNA]</scope>
    <source>
        <strain evidence="12 13">KCTC 22382</strain>
    </source>
</reference>
<dbReference type="InterPro" id="IPR006189">
    <property type="entry name" value="CHASE_dom"/>
</dbReference>
<dbReference type="Gene3D" id="3.20.20.450">
    <property type="entry name" value="EAL domain"/>
    <property type="match status" value="1"/>
</dbReference>
<feature type="domain" description="PAS" evidence="8">
    <location>
        <begin position="545"/>
        <end position="587"/>
    </location>
</feature>
<feature type="transmembrane region" description="Helical" evidence="7">
    <location>
        <begin position="143"/>
        <end position="167"/>
    </location>
</feature>
<dbReference type="CDD" id="cd01948">
    <property type="entry name" value="EAL"/>
    <property type="match status" value="1"/>
</dbReference>
<dbReference type="SMART" id="SM00267">
    <property type="entry name" value="GGDEF"/>
    <property type="match status" value="1"/>
</dbReference>
<proteinExistence type="predicted"/>
<dbReference type="CDD" id="cd01949">
    <property type="entry name" value="GGDEF"/>
    <property type="match status" value="1"/>
</dbReference>
<keyword evidence="4 7" id="KW-1133">Transmembrane helix</keyword>
<dbReference type="NCBIfam" id="TIGR00229">
    <property type="entry name" value="sensory_box"/>
    <property type="match status" value="1"/>
</dbReference>
<feature type="transmembrane region" description="Helical" evidence="7">
    <location>
        <begin position="179"/>
        <end position="199"/>
    </location>
</feature>
<keyword evidence="3 7" id="KW-0812">Transmembrane</keyword>
<evidence type="ECO:0000313" key="12">
    <source>
        <dbReference type="EMBL" id="MTV40421.1"/>
    </source>
</evidence>
<dbReference type="FunFam" id="3.20.20.450:FF:000001">
    <property type="entry name" value="Cyclic di-GMP phosphodiesterase yahA"/>
    <property type="match status" value="1"/>
</dbReference>
<dbReference type="AlphaFoldDB" id="A0A6L6PP80"/>
<dbReference type="PROSITE" id="PS50112">
    <property type="entry name" value="PAS"/>
    <property type="match status" value="1"/>
</dbReference>
<dbReference type="InterPro" id="IPR000014">
    <property type="entry name" value="PAS"/>
</dbReference>
<dbReference type="OrthoDB" id="9813903at2"/>
<dbReference type="Pfam" id="PF03924">
    <property type="entry name" value="CHASE"/>
    <property type="match status" value="1"/>
</dbReference>
<dbReference type="SMART" id="SM00052">
    <property type="entry name" value="EAL"/>
    <property type="match status" value="1"/>
</dbReference>
<dbReference type="Gene3D" id="3.30.450.350">
    <property type="entry name" value="CHASE domain"/>
    <property type="match status" value="1"/>
</dbReference>
<dbReference type="SMART" id="SM00091">
    <property type="entry name" value="PAS"/>
    <property type="match status" value="1"/>
</dbReference>
<dbReference type="InterPro" id="IPR035965">
    <property type="entry name" value="PAS-like_dom_sf"/>
</dbReference>
<dbReference type="Pfam" id="PF00563">
    <property type="entry name" value="EAL"/>
    <property type="match status" value="1"/>
</dbReference>
<dbReference type="SUPFAM" id="SSF55785">
    <property type="entry name" value="PYP-like sensor domain (PAS domain)"/>
    <property type="match status" value="1"/>
</dbReference>
<dbReference type="EMBL" id="WNKY01000033">
    <property type="protein sequence ID" value="MTV40421.1"/>
    <property type="molecule type" value="Genomic_DNA"/>
</dbReference>
<dbReference type="PANTHER" id="PTHR44757">
    <property type="entry name" value="DIGUANYLATE CYCLASE DGCP"/>
    <property type="match status" value="1"/>
</dbReference>
<dbReference type="GO" id="GO:0005886">
    <property type="term" value="C:plasma membrane"/>
    <property type="evidence" value="ECO:0007669"/>
    <property type="project" value="UniProtKB-SubCell"/>
</dbReference>
<dbReference type="PROSITE" id="PS50883">
    <property type="entry name" value="EAL"/>
    <property type="match status" value="1"/>
</dbReference>
<evidence type="ECO:0000259" key="11">
    <source>
        <dbReference type="PROSITE" id="PS50887"/>
    </source>
</evidence>
<feature type="transmembrane region" description="Helical" evidence="7">
    <location>
        <begin position="59"/>
        <end position="78"/>
    </location>
</feature>
<dbReference type="Gene3D" id="3.30.70.270">
    <property type="match status" value="1"/>
</dbReference>
<dbReference type="GO" id="GO:0071111">
    <property type="term" value="F:cyclic-guanylate-specific phosphodiesterase activity"/>
    <property type="evidence" value="ECO:0007669"/>
    <property type="project" value="UniProtKB-EC"/>
</dbReference>
<dbReference type="GO" id="GO:0007165">
    <property type="term" value="P:signal transduction"/>
    <property type="evidence" value="ECO:0007669"/>
    <property type="project" value="UniProtKB-ARBA"/>
</dbReference>
<comment type="catalytic activity">
    <reaction evidence="6">
        <text>3',3'-c-di-GMP + H2O = 5'-phosphoguanylyl(3'-&gt;5')guanosine + H(+)</text>
        <dbReference type="Rhea" id="RHEA:24902"/>
        <dbReference type="ChEBI" id="CHEBI:15377"/>
        <dbReference type="ChEBI" id="CHEBI:15378"/>
        <dbReference type="ChEBI" id="CHEBI:58754"/>
        <dbReference type="ChEBI" id="CHEBI:58805"/>
        <dbReference type="EC" id="3.1.4.52"/>
    </reaction>
    <physiologicalReaction direction="left-to-right" evidence="6">
        <dbReference type="Rhea" id="RHEA:24903"/>
    </physiologicalReaction>
</comment>
<evidence type="ECO:0000259" key="9">
    <source>
        <dbReference type="PROSITE" id="PS50839"/>
    </source>
</evidence>
<dbReference type="CDD" id="cd00130">
    <property type="entry name" value="PAS"/>
    <property type="match status" value="1"/>
</dbReference>
<dbReference type="PANTHER" id="PTHR44757:SF2">
    <property type="entry name" value="BIOFILM ARCHITECTURE MAINTENANCE PROTEIN MBAA"/>
    <property type="match status" value="1"/>
</dbReference>
<sequence length="1105" mass="121268">MFSYTIDRHNETPGALRLNTRSGRWHTFLLANLALGAAYFLAGRLGLLLALPPGYASPIFLPAGIALAACVVGGARLLPAVALGSLAVNLVMPWLSPAGITGLSLLGACAPAIGAALQAWAGSTLFRRYIDPAIGSGRDVVRFILLAVSVTVVSSTLSLSGMLMLGILHRDTVANDWLAWWMGDTIGILLAAPLAWIVIGRPRALWARRRTLVGLPLLLSAAAFIAIYLQADRWENNQQLQTFRLKAQQTGDLLQAQFSEHERFIYAMAKALNDPRRTINADDFGNLAHGYLDQRPELLSMGWLMPVAGNERAAFEAWARRFVDPNYAIREIDRPGQPLKSAAVRQRYFAVTFVEPGAARDYVGLDFLSEQRRRDALERAIQSGQPTATAPLQFARTLPGTGLLLMQTVHPTNNHRQAVGSLLIAMQFEAYLKQALKRSEFPYFLLRFEDTDDDSGRRVVQDTLGRPAHHGDYQRQLHFGGRIYELTLAPTPAYLQQQRGWQSWTVLTCGLLLTGLLGTLMMLISGERARIQAEVKDSTSRLRQREARLQAILNKAADAILTIDSNGTLMSANAAAGRLFGYAPEKMSALPLDKLIPVGVGEAAGLDAAGLLRMIACGVTHEYELPGWRSDGSEFPLAMSVSEVELPDEHLFVAILHDLTEQHLAQERIHRLAHHDTLTGLANRLSLNLRLEQLLAQTRRGGGHAAVLFIDLDHFKKINDTHGHATGDLLLVAVAQRLQELLREVDTIARLGGDEFIVVTDGAVTPDEASNIAVRIVDALTAPYHLQGKTVHSGASVGVAMFPDDGEDAGTLMRHADTAMYAAKSQGRGNFQFFSEDMNTATHERLMLENRLWQALEQNEFELYLQPQVELATQRIIGAEALLRWHHPELGMVGPDRFIPIAEESGLILPLGDWVLQRAVSLLDSWRAPALSHLRLAVNLSARQCHGPGLLPHLDRMLHSHGIDPALLELEITESAAMQDPERSRALLVELRSRGIKVAIDDFGTGYSSLSYLKLFELDRIKIDRGFVKDIESDPDDAVIVAATIALAHSLGLEVIAEGVETEAQRDFLRAKQCDEAQGYLFARPMPVAQFEAMVRSAAAAPVAA</sequence>
<evidence type="ECO:0000256" key="4">
    <source>
        <dbReference type="ARBA" id="ARBA00022989"/>
    </source>
</evidence>
<name>A0A6L6PP80_9BURK</name>
<evidence type="ECO:0000256" key="6">
    <source>
        <dbReference type="ARBA" id="ARBA00051114"/>
    </source>
</evidence>
<feature type="transmembrane region" description="Helical" evidence="7">
    <location>
        <begin position="25"/>
        <end position="47"/>
    </location>
</feature>
<dbReference type="InterPro" id="IPR029787">
    <property type="entry name" value="Nucleotide_cyclase"/>
</dbReference>
<comment type="subcellular location">
    <subcellularLocation>
        <location evidence="1">Cell membrane</location>
        <topology evidence="1">Multi-pass membrane protein</topology>
    </subcellularLocation>
</comment>
<dbReference type="Proteomes" id="UP000475582">
    <property type="component" value="Unassembled WGS sequence"/>
</dbReference>
<feature type="transmembrane region" description="Helical" evidence="7">
    <location>
        <begin position="211"/>
        <end position="231"/>
    </location>
</feature>
<protein>
    <submittedName>
        <fullName evidence="12">EAL domain-containing protein</fullName>
    </submittedName>
</protein>
<organism evidence="12 13">
    <name type="scientific">Duganella radicis</name>
    <dbReference type="NCBI Taxonomy" id="551988"/>
    <lineage>
        <taxon>Bacteria</taxon>
        <taxon>Pseudomonadati</taxon>
        <taxon>Pseudomonadota</taxon>
        <taxon>Betaproteobacteria</taxon>
        <taxon>Burkholderiales</taxon>
        <taxon>Oxalobacteraceae</taxon>
        <taxon>Telluria group</taxon>
        <taxon>Duganella</taxon>
    </lineage>
</organism>
<comment type="caution">
    <text evidence="12">The sequence shown here is derived from an EMBL/GenBank/DDBJ whole genome shotgun (WGS) entry which is preliminary data.</text>
</comment>
<keyword evidence="2" id="KW-1003">Cell membrane</keyword>
<feature type="domain" description="CHASE" evidence="9">
    <location>
        <begin position="275"/>
        <end position="438"/>
    </location>
</feature>
<dbReference type="SUPFAM" id="SSF141868">
    <property type="entry name" value="EAL domain-like"/>
    <property type="match status" value="1"/>
</dbReference>
<dbReference type="Pfam" id="PF13426">
    <property type="entry name" value="PAS_9"/>
    <property type="match status" value="1"/>
</dbReference>
<accession>A0A6L6PP80</accession>
<evidence type="ECO:0000313" key="13">
    <source>
        <dbReference type="Proteomes" id="UP000475582"/>
    </source>
</evidence>
<dbReference type="InterPro" id="IPR000160">
    <property type="entry name" value="GGDEF_dom"/>
</dbReference>
<dbReference type="InterPro" id="IPR035919">
    <property type="entry name" value="EAL_sf"/>
</dbReference>
<dbReference type="InterPro" id="IPR001633">
    <property type="entry name" value="EAL_dom"/>
</dbReference>
<keyword evidence="13" id="KW-1185">Reference proteome</keyword>
<evidence type="ECO:0000259" key="8">
    <source>
        <dbReference type="PROSITE" id="PS50112"/>
    </source>
</evidence>
<dbReference type="Pfam" id="PF00990">
    <property type="entry name" value="GGDEF"/>
    <property type="match status" value="1"/>
</dbReference>
<dbReference type="InterPro" id="IPR043128">
    <property type="entry name" value="Rev_trsase/Diguanyl_cyclase"/>
</dbReference>
<dbReference type="GO" id="GO:0071732">
    <property type="term" value="P:cellular response to nitric oxide"/>
    <property type="evidence" value="ECO:0007669"/>
    <property type="project" value="UniProtKB-ARBA"/>
</dbReference>
<dbReference type="InterPro" id="IPR052155">
    <property type="entry name" value="Biofilm_reg_signaling"/>
</dbReference>
<evidence type="ECO:0000256" key="7">
    <source>
        <dbReference type="SAM" id="Phobius"/>
    </source>
</evidence>
<dbReference type="FunFam" id="3.30.70.270:FF:000001">
    <property type="entry name" value="Diguanylate cyclase domain protein"/>
    <property type="match status" value="1"/>
</dbReference>
<dbReference type="NCBIfam" id="TIGR00254">
    <property type="entry name" value="GGDEF"/>
    <property type="match status" value="1"/>
</dbReference>
<evidence type="ECO:0000256" key="5">
    <source>
        <dbReference type="ARBA" id="ARBA00023136"/>
    </source>
</evidence>
<feature type="domain" description="EAL" evidence="10">
    <location>
        <begin position="845"/>
        <end position="1099"/>
    </location>
</feature>
<feature type="transmembrane region" description="Helical" evidence="7">
    <location>
        <begin position="98"/>
        <end position="122"/>
    </location>
</feature>